<comment type="caution">
    <text evidence="4">The sequence shown here is derived from an EMBL/GenBank/DDBJ whole genome shotgun (WGS) entry which is preliminary data.</text>
</comment>
<dbReference type="PANTHER" id="PTHR12241">
    <property type="entry name" value="TUBULIN POLYGLUTAMYLASE"/>
    <property type="match status" value="1"/>
</dbReference>
<evidence type="ECO:0000256" key="2">
    <source>
        <dbReference type="ARBA" id="ARBA00022741"/>
    </source>
</evidence>
<proteinExistence type="predicted"/>
<keyword evidence="2" id="KW-0547">Nucleotide-binding</keyword>
<dbReference type="Gene3D" id="3.30.470.20">
    <property type="entry name" value="ATP-grasp fold, B domain"/>
    <property type="match status" value="1"/>
</dbReference>
<dbReference type="EMBL" id="JANEYF010002419">
    <property type="protein sequence ID" value="KAJ8946804.1"/>
    <property type="molecule type" value="Genomic_DNA"/>
</dbReference>
<evidence type="ECO:0000256" key="1">
    <source>
        <dbReference type="ARBA" id="ARBA00022598"/>
    </source>
</evidence>
<dbReference type="AlphaFoldDB" id="A0AAV8Y5S7"/>
<gene>
    <name evidence="4" type="ORF">NQ314_008788</name>
</gene>
<accession>A0AAV8Y5S7</accession>
<dbReference type="Proteomes" id="UP001162156">
    <property type="component" value="Unassembled WGS sequence"/>
</dbReference>
<dbReference type="GO" id="GO:0005524">
    <property type="term" value="F:ATP binding"/>
    <property type="evidence" value="ECO:0007669"/>
    <property type="project" value="UniProtKB-KW"/>
</dbReference>
<dbReference type="GO" id="GO:0015631">
    <property type="term" value="F:tubulin binding"/>
    <property type="evidence" value="ECO:0007669"/>
    <property type="project" value="TreeGrafter"/>
</dbReference>
<dbReference type="PROSITE" id="PS51221">
    <property type="entry name" value="TTL"/>
    <property type="match status" value="1"/>
</dbReference>
<name>A0AAV8Y5S7_9CUCU</name>
<dbReference type="Pfam" id="PF03133">
    <property type="entry name" value="TTL"/>
    <property type="match status" value="1"/>
</dbReference>
<evidence type="ECO:0000313" key="5">
    <source>
        <dbReference type="Proteomes" id="UP001162156"/>
    </source>
</evidence>
<reference evidence="4" key="1">
    <citation type="journal article" date="2023" name="Insect Mol. Biol.">
        <title>Genome sequencing provides insights into the evolution of gene families encoding plant cell wall-degrading enzymes in longhorned beetles.</title>
        <authorList>
            <person name="Shin N.R."/>
            <person name="Okamura Y."/>
            <person name="Kirsch R."/>
            <person name="Pauchet Y."/>
        </authorList>
    </citation>
    <scope>NUCLEOTIDE SEQUENCE</scope>
    <source>
        <strain evidence="4">RBIC_L_NR</strain>
    </source>
</reference>
<keyword evidence="3" id="KW-0067">ATP-binding</keyword>
<dbReference type="SUPFAM" id="SSF56059">
    <property type="entry name" value="Glutathione synthetase ATP-binding domain-like"/>
    <property type="match status" value="1"/>
</dbReference>
<dbReference type="GO" id="GO:0000226">
    <property type="term" value="P:microtubule cytoskeleton organization"/>
    <property type="evidence" value="ECO:0007669"/>
    <property type="project" value="TreeGrafter"/>
</dbReference>
<dbReference type="GO" id="GO:0070740">
    <property type="term" value="F:tubulin-glutamic acid ligase activity"/>
    <property type="evidence" value="ECO:0007669"/>
    <property type="project" value="TreeGrafter"/>
</dbReference>
<evidence type="ECO:0000313" key="4">
    <source>
        <dbReference type="EMBL" id="KAJ8946804.1"/>
    </source>
</evidence>
<keyword evidence="5" id="KW-1185">Reference proteome</keyword>
<dbReference type="InterPro" id="IPR004344">
    <property type="entry name" value="TTL/TTLL_fam"/>
</dbReference>
<organism evidence="4 5">
    <name type="scientific">Rhamnusium bicolor</name>
    <dbReference type="NCBI Taxonomy" id="1586634"/>
    <lineage>
        <taxon>Eukaryota</taxon>
        <taxon>Metazoa</taxon>
        <taxon>Ecdysozoa</taxon>
        <taxon>Arthropoda</taxon>
        <taxon>Hexapoda</taxon>
        <taxon>Insecta</taxon>
        <taxon>Pterygota</taxon>
        <taxon>Neoptera</taxon>
        <taxon>Endopterygota</taxon>
        <taxon>Coleoptera</taxon>
        <taxon>Polyphaga</taxon>
        <taxon>Cucujiformia</taxon>
        <taxon>Chrysomeloidea</taxon>
        <taxon>Cerambycidae</taxon>
        <taxon>Lepturinae</taxon>
        <taxon>Rhagiini</taxon>
        <taxon>Rhamnusium</taxon>
    </lineage>
</organism>
<dbReference type="GO" id="GO:0036064">
    <property type="term" value="C:ciliary basal body"/>
    <property type="evidence" value="ECO:0007669"/>
    <property type="project" value="TreeGrafter"/>
</dbReference>
<protein>
    <submittedName>
        <fullName evidence="4">Uncharacterized protein</fullName>
    </submittedName>
</protein>
<dbReference type="PANTHER" id="PTHR12241:SF162">
    <property type="entry name" value="TUBULIN MONOGLUTAMYLASE TTLL4"/>
    <property type="match status" value="1"/>
</dbReference>
<sequence>MVPASARGVGIKVINRWSQLPKKTAIVVQRYISNPYLINGSKFDLRLYVLVTSFHPLRIYLYPMDWRGLPVVRYNLEPYFISSICN</sequence>
<keyword evidence="1" id="KW-0436">Ligase</keyword>
<evidence type="ECO:0000256" key="3">
    <source>
        <dbReference type="ARBA" id="ARBA00022840"/>
    </source>
</evidence>